<dbReference type="InterPro" id="IPR051289">
    <property type="entry name" value="LAGLIDADG_Endonuclease"/>
</dbReference>
<dbReference type="GO" id="GO:0004519">
    <property type="term" value="F:endonuclease activity"/>
    <property type="evidence" value="ECO:0007669"/>
    <property type="project" value="InterPro"/>
</dbReference>
<feature type="domain" description="Homing endonuclease LAGLIDADG" evidence="1">
    <location>
        <begin position="21"/>
        <end position="136"/>
    </location>
</feature>
<comment type="caution">
    <text evidence="2">The sequence shown here is derived from an EMBL/GenBank/DDBJ whole genome shotgun (WGS) entry which is preliminary data.</text>
</comment>
<dbReference type="PANTHER" id="PTHR36181">
    <property type="entry name" value="INTRON-ENCODED ENDONUCLEASE AI3-RELATED"/>
    <property type="match status" value="1"/>
</dbReference>
<dbReference type="AlphaFoldDB" id="A0A1F4PRQ8"/>
<protein>
    <recommendedName>
        <fullName evidence="1">Homing endonuclease LAGLIDADG domain-containing protein</fullName>
    </recommendedName>
</protein>
<dbReference type="Proteomes" id="UP000179010">
    <property type="component" value="Unassembled WGS sequence"/>
</dbReference>
<name>A0A1F4PRQ8_UNCK3</name>
<sequence length="193" mass="22316">MKISDNVSPADNQQERLIGWIIGFVDGEGCFSINFARQPDRQEKTRIRRGYKTGYQISHHFAVTQGERGLAALERIKSFFGVGQIYRNRRHDNHKEDLFSYKVGKRADLLKVIIPFFEKSALQTSKRNDFALFAQCVRSMSKKEHLNVEGMVKMARLTQLMNHKKSRIKLIRILRDYTPSSITKGREDIVPSA</sequence>
<evidence type="ECO:0000259" key="1">
    <source>
        <dbReference type="Pfam" id="PF00961"/>
    </source>
</evidence>
<dbReference type="PANTHER" id="PTHR36181:SF4">
    <property type="entry name" value="LAGLIDADG ENDONUCLEASE"/>
    <property type="match status" value="1"/>
</dbReference>
<evidence type="ECO:0000313" key="2">
    <source>
        <dbReference type="EMBL" id="OGB85732.1"/>
    </source>
</evidence>
<organism evidence="2 3">
    <name type="scientific">candidate division Kazan bacterium RIFCSPLOWO2_01_FULL_48_13</name>
    <dbReference type="NCBI Taxonomy" id="1798539"/>
    <lineage>
        <taxon>Bacteria</taxon>
        <taxon>Bacteria division Kazan-3B-28</taxon>
    </lineage>
</organism>
<dbReference type="STRING" id="1798539.A2994_03185"/>
<dbReference type="InterPro" id="IPR004860">
    <property type="entry name" value="LAGLIDADG_dom"/>
</dbReference>
<dbReference type="InterPro" id="IPR027434">
    <property type="entry name" value="Homing_endonucl"/>
</dbReference>
<gene>
    <name evidence="2" type="ORF">A2994_03185</name>
</gene>
<dbReference type="Gene3D" id="3.10.28.10">
    <property type="entry name" value="Homing endonucleases"/>
    <property type="match status" value="1"/>
</dbReference>
<proteinExistence type="predicted"/>
<dbReference type="EMBL" id="METE01000001">
    <property type="protein sequence ID" value="OGB85732.1"/>
    <property type="molecule type" value="Genomic_DNA"/>
</dbReference>
<accession>A0A1F4PRQ8</accession>
<dbReference type="Pfam" id="PF00961">
    <property type="entry name" value="LAGLIDADG_1"/>
    <property type="match status" value="1"/>
</dbReference>
<evidence type="ECO:0000313" key="3">
    <source>
        <dbReference type="Proteomes" id="UP000179010"/>
    </source>
</evidence>
<dbReference type="SUPFAM" id="SSF55608">
    <property type="entry name" value="Homing endonucleases"/>
    <property type="match status" value="1"/>
</dbReference>
<reference evidence="2 3" key="1">
    <citation type="journal article" date="2016" name="Nat. Commun.">
        <title>Thousands of microbial genomes shed light on interconnected biogeochemical processes in an aquifer system.</title>
        <authorList>
            <person name="Anantharaman K."/>
            <person name="Brown C.T."/>
            <person name="Hug L.A."/>
            <person name="Sharon I."/>
            <person name="Castelle C.J."/>
            <person name="Probst A.J."/>
            <person name="Thomas B.C."/>
            <person name="Singh A."/>
            <person name="Wilkins M.J."/>
            <person name="Karaoz U."/>
            <person name="Brodie E.L."/>
            <person name="Williams K.H."/>
            <person name="Hubbard S.S."/>
            <person name="Banfield J.F."/>
        </authorList>
    </citation>
    <scope>NUCLEOTIDE SEQUENCE [LARGE SCALE GENOMIC DNA]</scope>
</reference>